<evidence type="ECO:0000313" key="7">
    <source>
        <dbReference type="Proteomes" id="UP000673447"/>
    </source>
</evidence>
<name>A0A940X1Q7_9GAMM</name>
<dbReference type="InterPro" id="IPR005119">
    <property type="entry name" value="LysR_subst-bd"/>
</dbReference>
<dbReference type="InterPro" id="IPR036388">
    <property type="entry name" value="WH-like_DNA-bd_sf"/>
</dbReference>
<comment type="similarity">
    <text evidence="1">Belongs to the LysR transcriptional regulatory family.</text>
</comment>
<keyword evidence="3" id="KW-0238">DNA-binding</keyword>
<dbReference type="Proteomes" id="UP000673447">
    <property type="component" value="Unassembled WGS sequence"/>
</dbReference>
<evidence type="ECO:0000256" key="2">
    <source>
        <dbReference type="ARBA" id="ARBA00023015"/>
    </source>
</evidence>
<dbReference type="Pfam" id="PF00126">
    <property type="entry name" value="HTH_1"/>
    <property type="match status" value="1"/>
</dbReference>
<comment type="caution">
    <text evidence="6">The sequence shown here is derived from an EMBL/GenBank/DDBJ whole genome shotgun (WGS) entry which is preliminary data.</text>
</comment>
<dbReference type="AlphaFoldDB" id="A0A940X1Q7"/>
<dbReference type="GO" id="GO:0003677">
    <property type="term" value="F:DNA binding"/>
    <property type="evidence" value="ECO:0007669"/>
    <property type="project" value="UniProtKB-KW"/>
</dbReference>
<evidence type="ECO:0000256" key="4">
    <source>
        <dbReference type="ARBA" id="ARBA00023163"/>
    </source>
</evidence>
<reference evidence="6" key="2">
    <citation type="submission" date="2021-03" db="EMBL/GenBank/DDBJ databases">
        <authorList>
            <person name="Cao W."/>
        </authorList>
    </citation>
    <scope>NUCLEOTIDE SEQUENCE</scope>
    <source>
        <strain evidence="6">110414</strain>
    </source>
</reference>
<dbReference type="FunFam" id="1.10.10.10:FF:000001">
    <property type="entry name" value="LysR family transcriptional regulator"/>
    <property type="match status" value="1"/>
</dbReference>
<dbReference type="InterPro" id="IPR050176">
    <property type="entry name" value="LTTR"/>
</dbReference>
<keyword evidence="4" id="KW-0804">Transcription</keyword>
<gene>
    <name evidence="6" type="ORF">J5837_07615</name>
</gene>
<evidence type="ECO:0000313" key="6">
    <source>
        <dbReference type="EMBL" id="MBP3984294.1"/>
    </source>
</evidence>
<dbReference type="PANTHER" id="PTHR30579">
    <property type="entry name" value="TRANSCRIPTIONAL REGULATOR"/>
    <property type="match status" value="1"/>
</dbReference>
<dbReference type="PANTHER" id="PTHR30579:SF7">
    <property type="entry name" value="HTH-TYPE TRANSCRIPTIONAL REGULATOR LRHA-RELATED"/>
    <property type="match status" value="1"/>
</dbReference>
<sequence length="281" mass="30385">MPDQTLDIAAVKAFVLAADLQSFTRAGDALGITQSAVSLKLRRLEERLGRRLLERTPRQVRLSVEGEAFLGAARELISAHDAATAAFEKEQRRLVVGINHLLVGGELPSLLRRVRDLDPGLRVEMRIGGTRELMLAHARGEIDAALVLRPDDRRKQGKAVFVENFSWFAATDWKAQAGKPLPLATQGEPCRIRAAAIRALDRAGVAWDEVFIGKGAAILGAAASGGIAVAVLANRAAPAGTLDVGDLLSLPRIPPQDVMLYSALNDRRSREALRVLTLAFR</sequence>
<dbReference type="EMBL" id="JAGKTC010000001">
    <property type="protein sequence ID" value="MBP3984294.1"/>
    <property type="molecule type" value="Genomic_DNA"/>
</dbReference>
<evidence type="ECO:0000259" key="5">
    <source>
        <dbReference type="PROSITE" id="PS50931"/>
    </source>
</evidence>
<protein>
    <submittedName>
        <fullName evidence="6">LysR family transcriptional regulator</fullName>
    </submittedName>
</protein>
<dbReference type="InterPro" id="IPR000847">
    <property type="entry name" value="LysR_HTH_N"/>
</dbReference>
<reference evidence="6" key="1">
    <citation type="journal article" date="2016" name="Int. J. Syst. Evol. Microbiol.">
        <title>Pseudoxanthomonas helianthi sp. nov., isolated from roots of Jerusalem artichoke (Helianthus tuberosus).</title>
        <authorList>
            <person name="Kittiwongwattana C."/>
            <person name="Thawai C."/>
        </authorList>
    </citation>
    <scope>NUCLEOTIDE SEQUENCE</scope>
    <source>
        <strain evidence="6">110414</strain>
    </source>
</reference>
<dbReference type="Gene3D" id="3.40.190.10">
    <property type="entry name" value="Periplasmic binding protein-like II"/>
    <property type="match status" value="2"/>
</dbReference>
<keyword evidence="2" id="KW-0805">Transcription regulation</keyword>
<accession>A0A940X1Q7</accession>
<evidence type="ECO:0000256" key="1">
    <source>
        <dbReference type="ARBA" id="ARBA00009437"/>
    </source>
</evidence>
<dbReference type="PROSITE" id="PS50931">
    <property type="entry name" value="HTH_LYSR"/>
    <property type="match status" value="1"/>
</dbReference>
<evidence type="ECO:0000256" key="3">
    <source>
        <dbReference type="ARBA" id="ARBA00023125"/>
    </source>
</evidence>
<dbReference type="Pfam" id="PF03466">
    <property type="entry name" value="LysR_substrate"/>
    <property type="match status" value="1"/>
</dbReference>
<proteinExistence type="inferred from homology"/>
<dbReference type="RefSeq" id="WP_210536064.1">
    <property type="nucleotide sequence ID" value="NZ_JAGKTC010000001.1"/>
</dbReference>
<organism evidence="6 7">
    <name type="scientific">Pseudoxanthomonas helianthi</name>
    <dbReference type="NCBI Taxonomy" id="1453541"/>
    <lineage>
        <taxon>Bacteria</taxon>
        <taxon>Pseudomonadati</taxon>
        <taxon>Pseudomonadota</taxon>
        <taxon>Gammaproteobacteria</taxon>
        <taxon>Lysobacterales</taxon>
        <taxon>Lysobacteraceae</taxon>
        <taxon>Pseudoxanthomonas</taxon>
    </lineage>
</organism>
<keyword evidence="7" id="KW-1185">Reference proteome</keyword>
<dbReference type="PRINTS" id="PR00039">
    <property type="entry name" value="HTHLYSR"/>
</dbReference>
<dbReference type="SUPFAM" id="SSF46785">
    <property type="entry name" value="Winged helix' DNA-binding domain"/>
    <property type="match status" value="1"/>
</dbReference>
<feature type="domain" description="HTH lysR-type" evidence="5">
    <location>
        <begin position="6"/>
        <end position="63"/>
    </location>
</feature>
<dbReference type="InterPro" id="IPR036390">
    <property type="entry name" value="WH_DNA-bd_sf"/>
</dbReference>
<dbReference type="Gene3D" id="1.10.10.10">
    <property type="entry name" value="Winged helix-like DNA-binding domain superfamily/Winged helix DNA-binding domain"/>
    <property type="match status" value="1"/>
</dbReference>
<dbReference type="GO" id="GO:0003700">
    <property type="term" value="F:DNA-binding transcription factor activity"/>
    <property type="evidence" value="ECO:0007669"/>
    <property type="project" value="InterPro"/>
</dbReference>
<dbReference type="SUPFAM" id="SSF53850">
    <property type="entry name" value="Periplasmic binding protein-like II"/>
    <property type="match status" value="1"/>
</dbReference>